<protein>
    <submittedName>
        <fullName evidence="1">Uncharacterized protein</fullName>
    </submittedName>
</protein>
<name>A0AA86YGF9_PROST</name>
<proteinExistence type="predicted"/>
<gene>
    <name evidence="1" type="ORF">PROSTU_04533</name>
</gene>
<evidence type="ECO:0000313" key="2">
    <source>
        <dbReference type="Proteomes" id="UP000004506"/>
    </source>
</evidence>
<dbReference type="EMBL" id="ABJD02000118">
    <property type="protein sequence ID" value="EDU57290.1"/>
    <property type="molecule type" value="Genomic_DNA"/>
</dbReference>
<comment type="caution">
    <text evidence="1">The sequence shown here is derived from an EMBL/GenBank/DDBJ whole genome shotgun (WGS) entry which is preliminary data.</text>
</comment>
<sequence>MSFNESWFAGNATFGLQRISMKILRGQQLINLQLTNVFHGMLLSICFK</sequence>
<dbReference type="Proteomes" id="UP000004506">
    <property type="component" value="Unassembled WGS sequence"/>
</dbReference>
<dbReference type="AlphaFoldDB" id="A0AA86YGF9"/>
<reference evidence="1 2" key="3">
    <citation type="submission" date="2008-05" db="EMBL/GenBank/DDBJ databases">
        <authorList>
            <person name="Fulton L."/>
            <person name="Clifton S."/>
            <person name="Fulton B."/>
            <person name="Xu J."/>
            <person name="Minx P."/>
            <person name="Pepin K.H."/>
            <person name="Johnson M."/>
            <person name="Thiruvilangam P."/>
            <person name="Bhonagiri V."/>
            <person name="Nash W.E."/>
            <person name="Mardis E.R."/>
            <person name="Wilson R.K."/>
        </authorList>
    </citation>
    <scope>NUCLEOTIDE SEQUENCE [LARGE SCALE GENOMIC DNA]</scope>
    <source>
        <strain evidence="1 2">ATCC 25827</strain>
    </source>
</reference>
<reference evidence="2" key="1">
    <citation type="submission" date="2008-04" db="EMBL/GenBank/DDBJ databases">
        <title>Draft genome sequence of Providencia stuartii (ATCC 25827).</title>
        <authorList>
            <person name="Sudarsanam P."/>
            <person name="Ley R."/>
            <person name="Guruge J."/>
            <person name="Turnbaugh P.J."/>
            <person name="Mahowald M."/>
            <person name="Liep D."/>
            <person name="Gordon J."/>
        </authorList>
    </citation>
    <scope>NUCLEOTIDE SEQUENCE [LARGE SCALE GENOMIC DNA]</scope>
    <source>
        <strain evidence="2">ATCC 25827</strain>
    </source>
</reference>
<organism evidence="1 2">
    <name type="scientific">Providencia stuartii ATCC 25827</name>
    <dbReference type="NCBI Taxonomy" id="471874"/>
    <lineage>
        <taxon>Bacteria</taxon>
        <taxon>Pseudomonadati</taxon>
        <taxon>Pseudomonadota</taxon>
        <taxon>Gammaproteobacteria</taxon>
        <taxon>Enterobacterales</taxon>
        <taxon>Morganellaceae</taxon>
        <taxon>Providencia</taxon>
    </lineage>
</organism>
<reference evidence="2" key="2">
    <citation type="submission" date="2008-04" db="EMBL/GenBank/DDBJ databases">
        <title>Draft genome sequence of Providencia stuartii(ATCC 25827).</title>
        <authorList>
            <person name="Sudarsanam P."/>
            <person name="Ley R."/>
            <person name="Guruge J."/>
            <person name="Turnbaugh P.J."/>
            <person name="Mahowald M."/>
            <person name="Liep D."/>
            <person name="Gordon J."/>
        </authorList>
    </citation>
    <scope>NUCLEOTIDE SEQUENCE [LARGE SCALE GENOMIC DNA]</scope>
    <source>
        <strain evidence="2">ATCC 25827</strain>
    </source>
</reference>
<evidence type="ECO:0000313" key="1">
    <source>
        <dbReference type="EMBL" id="EDU57290.1"/>
    </source>
</evidence>
<accession>A0AA86YGF9</accession>